<comment type="caution">
    <text evidence="1">The sequence shown here is derived from an EMBL/GenBank/DDBJ whole genome shotgun (WGS) entry which is preliminary data.</text>
</comment>
<accession>A0A5B7GX63</accession>
<evidence type="ECO:0000313" key="1">
    <source>
        <dbReference type="EMBL" id="MPC61975.1"/>
    </source>
</evidence>
<proteinExistence type="predicted"/>
<keyword evidence="2" id="KW-1185">Reference proteome</keyword>
<gene>
    <name evidence="1" type="ORF">E2C01_056054</name>
</gene>
<dbReference type="AlphaFoldDB" id="A0A5B7GX63"/>
<organism evidence="1 2">
    <name type="scientific">Portunus trituberculatus</name>
    <name type="common">Swimming crab</name>
    <name type="synonym">Neptunus trituberculatus</name>
    <dbReference type="NCBI Taxonomy" id="210409"/>
    <lineage>
        <taxon>Eukaryota</taxon>
        <taxon>Metazoa</taxon>
        <taxon>Ecdysozoa</taxon>
        <taxon>Arthropoda</taxon>
        <taxon>Crustacea</taxon>
        <taxon>Multicrustacea</taxon>
        <taxon>Malacostraca</taxon>
        <taxon>Eumalacostraca</taxon>
        <taxon>Eucarida</taxon>
        <taxon>Decapoda</taxon>
        <taxon>Pleocyemata</taxon>
        <taxon>Brachyura</taxon>
        <taxon>Eubrachyura</taxon>
        <taxon>Portunoidea</taxon>
        <taxon>Portunidae</taxon>
        <taxon>Portuninae</taxon>
        <taxon>Portunus</taxon>
    </lineage>
</organism>
<dbReference type="EMBL" id="VSRR010019166">
    <property type="protein sequence ID" value="MPC61975.1"/>
    <property type="molecule type" value="Genomic_DNA"/>
</dbReference>
<reference evidence="1 2" key="1">
    <citation type="submission" date="2019-05" db="EMBL/GenBank/DDBJ databases">
        <title>Another draft genome of Portunus trituberculatus and its Hox gene families provides insights of decapod evolution.</title>
        <authorList>
            <person name="Jeong J.-H."/>
            <person name="Song I."/>
            <person name="Kim S."/>
            <person name="Choi T."/>
            <person name="Kim D."/>
            <person name="Ryu S."/>
            <person name="Kim W."/>
        </authorList>
    </citation>
    <scope>NUCLEOTIDE SEQUENCE [LARGE SCALE GENOMIC DNA]</scope>
    <source>
        <tissue evidence="1">Muscle</tissue>
    </source>
</reference>
<evidence type="ECO:0000313" key="2">
    <source>
        <dbReference type="Proteomes" id="UP000324222"/>
    </source>
</evidence>
<name>A0A5B7GX63_PORTR</name>
<protein>
    <submittedName>
        <fullName evidence="1">Uncharacterized protein</fullName>
    </submittedName>
</protein>
<sequence>MVLDSVRALVFPSPETVSRFLLVVQSFLEDKAPMVSLWLVPGSQVRSQSLQWCLKKHWRAESEPPW</sequence>
<dbReference type="Proteomes" id="UP000324222">
    <property type="component" value="Unassembled WGS sequence"/>
</dbReference>